<dbReference type="InterPro" id="IPR050657">
    <property type="entry name" value="Ankyrin_repeat_domain"/>
</dbReference>
<evidence type="ECO:0008006" key="4">
    <source>
        <dbReference type="Google" id="ProtNLM"/>
    </source>
</evidence>
<evidence type="ECO:0000313" key="2">
    <source>
        <dbReference type="EMBL" id="KAK9874493.1"/>
    </source>
</evidence>
<keyword evidence="3" id="KW-1185">Reference proteome</keyword>
<dbReference type="PANTHER" id="PTHR24147:SF53">
    <property type="entry name" value="ANKYRIN REPEAT DOMAIN 26"/>
    <property type="match status" value="1"/>
</dbReference>
<dbReference type="PANTHER" id="PTHR24147">
    <property type="entry name" value="ANKYRIN REPEAT DOMAIN 36-RELATED"/>
    <property type="match status" value="1"/>
</dbReference>
<keyword evidence="1" id="KW-0040">ANK repeat</keyword>
<feature type="repeat" description="ANK" evidence="1">
    <location>
        <begin position="86"/>
        <end position="118"/>
    </location>
</feature>
<dbReference type="PROSITE" id="PS50088">
    <property type="entry name" value="ANK_REPEAT"/>
    <property type="match status" value="3"/>
</dbReference>
<dbReference type="Gene3D" id="1.25.40.20">
    <property type="entry name" value="Ankyrin repeat-containing domain"/>
    <property type="match status" value="1"/>
</dbReference>
<dbReference type="EMBL" id="JARQZJ010000031">
    <property type="protein sequence ID" value="KAK9874493.1"/>
    <property type="molecule type" value="Genomic_DNA"/>
</dbReference>
<reference evidence="2 3" key="1">
    <citation type="submission" date="2023-03" db="EMBL/GenBank/DDBJ databases">
        <title>Genome insight into feeding habits of ladybird beetles.</title>
        <authorList>
            <person name="Li H.-S."/>
            <person name="Huang Y.-H."/>
            <person name="Pang H."/>
        </authorList>
    </citation>
    <scope>NUCLEOTIDE SEQUENCE [LARGE SCALE GENOMIC DNA]</scope>
    <source>
        <strain evidence="2">SYSU_2023b</strain>
        <tissue evidence="2">Whole body</tissue>
    </source>
</reference>
<organism evidence="2 3">
    <name type="scientific">Henosepilachna vigintioctopunctata</name>
    <dbReference type="NCBI Taxonomy" id="420089"/>
    <lineage>
        <taxon>Eukaryota</taxon>
        <taxon>Metazoa</taxon>
        <taxon>Ecdysozoa</taxon>
        <taxon>Arthropoda</taxon>
        <taxon>Hexapoda</taxon>
        <taxon>Insecta</taxon>
        <taxon>Pterygota</taxon>
        <taxon>Neoptera</taxon>
        <taxon>Endopterygota</taxon>
        <taxon>Coleoptera</taxon>
        <taxon>Polyphaga</taxon>
        <taxon>Cucujiformia</taxon>
        <taxon>Coccinelloidea</taxon>
        <taxon>Coccinellidae</taxon>
        <taxon>Epilachninae</taxon>
        <taxon>Epilachnini</taxon>
        <taxon>Henosepilachna</taxon>
    </lineage>
</organism>
<gene>
    <name evidence="2" type="ORF">WA026_002844</name>
</gene>
<feature type="repeat" description="ANK" evidence="1">
    <location>
        <begin position="13"/>
        <end position="45"/>
    </location>
</feature>
<dbReference type="InterPro" id="IPR036770">
    <property type="entry name" value="Ankyrin_rpt-contain_sf"/>
</dbReference>
<evidence type="ECO:0000313" key="3">
    <source>
        <dbReference type="Proteomes" id="UP001431783"/>
    </source>
</evidence>
<proteinExistence type="predicted"/>
<dbReference type="AlphaFoldDB" id="A0AAW1TW30"/>
<dbReference type="Proteomes" id="UP001431783">
    <property type="component" value="Unassembled WGS sequence"/>
</dbReference>
<name>A0AAW1TW30_9CUCU</name>
<dbReference type="SUPFAM" id="SSF48403">
    <property type="entry name" value="Ankyrin repeat"/>
    <property type="match status" value="1"/>
</dbReference>
<feature type="repeat" description="ANK" evidence="1">
    <location>
        <begin position="49"/>
        <end position="85"/>
    </location>
</feature>
<comment type="caution">
    <text evidence="2">The sequence shown here is derived from an EMBL/GenBank/DDBJ whole genome shotgun (WGS) entry which is preliminary data.</text>
</comment>
<dbReference type="SMART" id="SM00248">
    <property type="entry name" value="ANK"/>
    <property type="match status" value="3"/>
</dbReference>
<dbReference type="Pfam" id="PF12796">
    <property type="entry name" value="Ank_2"/>
    <property type="match status" value="1"/>
</dbReference>
<protein>
    <recommendedName>
        <fullName evidence="4">Ankyrin repeat protein</fullName>
    </recommendedName>
</protein>
<dbReference type="InterPro" id="IPR002110">
    <property type="entry name" value="Ankyrin_rpt"/>
</dbReference>
<dbReference type="PROSITE" id="PS50297">
    <property type="entry name" value="ANK_REP_REGION"/>
    <property type="match status" value="2"/>
</dbReference>
<evidence type="ECO:0000256" key="1">
    <source>
        <dbReference type="PROSITE-ProRule" id="PRU00023"/>
    </source>
</evidence>
<accession>A0AAW1TW30</accession>
<sequence length="177" mass="19479">MEYDADINAINEKGATPVHSAVNANCGLLVDVLLKEGADINIKDNTDIYGNTAFHLVNIGKSTGKMKKFVRLLMEYDADINAINEEGPTPVHTAVNANCGLLVDVLLKEGADINIKGNMGINLRNQLIIQHECKLLVDLDVLKYINGYEGFMNSNIKCGGKFLTLDQKLIHNYTINF</sequence>